<keyword evidence="2" id="KW-0813">Transport</keyword>
<dbReference type="GO" id="GO:0005524">
    <property type="term" value="F:ATP binding"/>
    <property type="evidence" value="ECO:0007669"/>
    <property type="project" value="UniProtKB-KW"/>
</dbReference>
<proteinExistence type="inferred from homology"/>
<evidence type="ECO:0000313" key="6">
    <source>
        <dbReference type="EMBL" id="MBT0768694.1"/>
    </source>
</evidence>
<dbReference type="InterPro" id="IPR050319">
    <property type="entry name" value="ABC_transp_ATP-bind"/>
</dbReference>
<sequence length="257" mass="28146">MSAPLLEVTGLRVAYGDRIVVRDVDLSVAPGEIVGLVGESGSGKTTIGRAVAGFLTPDDGRIELGGNPLTQRRSLAERRSVQMVFQDPYLSLNPRLSAWNTLRELVRVHDLAPRNLIDEHVRQALSEVALTEELARVRPGRLSGGQRQRAAIARATVLRPRLIIADEPTSALDVSVQASILRLFASLRDEQGMGFLIISHDLALVRFLCDRVLVLQDGQVVENGPVAEVLAEPKHAYTRRLLDAVPRLPTYTRGQDS</sequence>
<dbReference type="Pfam" id="PF00005">
    <property type="entry name" value="ABC_tran"/>
    <property type="match status" value="1"/>
</dbReference>
<dbReference type="PROSITE" id="PS00211">
    <property type="entry name" value="ABC_TRANSPORTER_1"/>
    <property type="match status" value="1"/>
</dbReference>
<dbReference type="PANTHER" id="PTHR43776">
    <property type="entry name" value="TRANSPORT ATP-BINDING PROTEIN"/>
    <property type="match status" value="1"/>
</dbReference>
<dbReference type="InterPro" id="IPR017871">
    <property type="entry name" value="ABC_transporter-like_CS"/>
</dbReference>
<dbReference type="InterPro" id="IPR003439">
    <property type="entry name" value="ABC_transporter-like_ATP-bd"/>
</dbReference>
<dbReference type="SMART" id="SM00382">
    <property type="entry name" value="AAA"/>
    <property type="match status" value="1"/>
</dbReference>
<dbReference type="PANTHER" id="PTHR43776:SF7">
    <property type="entry name" value="D,D-DIPEPTIDE TRANSPORT ATP-BINDING PROTEIN DDPF-RELATED"/>
    <property type="match status" value="1"/>
</dbReference>
<evidence type="ECO:0000313" key="7">
    <source>
        <dbReference type="Proteomes" id="UP001197247"/>
    </source>
</evidence>
<keyword evidence="3" id="KW-0547">Nucleotide-binding</keyword>
<evidence type="ECO:0000256" key="4">
    <source>
        <dbReference type="ARBA" id="ARBA00022840"/>
    </source>
</evidence>
<dbReference type="InterPro" id="IPR003593">
    <property type="entry name" value="AAA+_ATPase"/>
</dbReference>
<keyword evidence="7" id="KW-1185">Reference proteome</keyword>
<organism evidence="6 7">
    <name type="scientific">Kineosporia corallincola</name>
    <dbReference type="NCBI Taxonomy" id="2835133"/>
    <lineage>
        <taxon>Bacteria</taxon>
        <taxon>Bacillati</taxon>
        <taxon>Actinomycetota</taxon>
        <taxon>Actinomycetes</taxon>
        <taxon>Kineosporiales</taxon>
        <taxon>Kineosporiaceae</taxon>
        <taxon>Kineosporia</taxon>
    </lineage>
</organism>
<evidence type="ECO:0000259" key="5">
    <source>
        <dbReference type="PROSITE" id="PS50893"/>
    </source>
</evidence>
<comment type="caution">
    <text evidence="6">The sequence shown here is derived from an EMBL/GenBank/DDBJ whole genome shotgun (WGS) entry which is preliminary data.</text>
</comment>
<dbReference type="SUPFAM" id="SSF52540">
    <property type="entry name" value="P-loop containing nucleoside triphosphate hydrolases"/>
    <property type="match status" value="1"/>
</dbReference>
<protein>
    <submittedName>
        <fullName evidence="6">ABC transporter ATP-binding protein</fullName>
    </submittedName>
</protein>
<evidence type="ECO:0000256" key="3">
    <source>
        <dbReference type="ARBA" id="ARBA00022741"/>
    </source>
</evidence>
<dbReference type="InterPro" id="IPR027417">
    <property type="entry name" value="P-loop_NTPase"/>
</dbReference>
<dbReference type="CDD" id="cd03257">
    <property type="entry name" value="ABC_NikE_OppD_transporters"/>
    <property type="match status" value="1"/>
</dbReference>
<accession>A0ABS5TC80</accession>
<dbReference type="RefSeq" id="WP_214154987.1">
    <property type="nucleotide sequence ID" value="NZ_JAHBAY010000002.1"/>
</dbReference>
<dbReference type="Proteomes" id="UP001197247">
    <property type="component" value="Unassembled WGS sequence"/>
</dbReference>
<reference evidence="6 7" key="1">
    <citation type="submission" date="2021-05" db="EMBL/GenBank/DDBJ databases">
        <title>Kineosporia and Streptomyces sp. nov. two new marine actinobacteria isolated from Coral.</title>
        <authorList>
            <person name="Buangrab K."/>
            <person name="Sutthacheep M."/>
            <person name="Yeemin T."/>
            <person name="Harunari E."/>
            <person name="Igarashi Y."/>
            <person name="Kanchanasin P."/>
            <person name="Tanasupawat S."/>
            <person name="Phongsopitanun W."/>
        </authorList>
    </citation>
    <scope>NUCLEOTIDE SEQUENCE [LARGE SCALE GENOMIC DNA]</scope>
    <source>
        <strain evidence="6 7">J2-2</strain>
    </source>
</reference>
<evidence type="ECO:0000256" key="1">
    <source>
        <dbReference type="ARBA" id="ARBA00005417"/>
    </source>
</evidence>
<feature type="domain" description="ABC transporter" evidence="5">
    <location>
        <begin position="6"/>
        <end position="242"/>
    </location>
</feature>
<dbReference type="Gene3D" id="3.40.50.300">
    <property type="entry name" value="P-loop containing nucleotide triphosphate hydrolases"/>
    <property type="match status" value="1"/>
</dbReference>
<comment type="similarity">
    <text evidence="1">Belongs to the ABC transporter superfamily.</text>
</comment>
<dbReference type="EMBL" id="JAHBAY010000002">
    <property type="protein sequence ID" value="MBT0768694.1"/>
    <property type="molecule type" value="Genomic_DNA"/>
</dbReference>
<dbReference type="PROSITE" id="PS50893">
    <property type="entry name" value="ABC_TRANSPORTER_2"/>
    <property type="match status" value="1"/>
</dbReference>
<evidence type="ECO:0000256" key="2">
    <source>
        <dbReference type="ARBA" id="ARBA00022448"/>
    </source>
</evidence>
<name>A0ABS5TC80_9ACTN</name>
<keyword evidence="4 6" id="KW-0067">ATP-binding</keyword>
<gene>
    <name evidence="6" type="ORF">KIH74_07135</name>
</gene>